<dbReference type="AlphaFoldDB" id="A0A0G8AVB6"/>
<dbReference type="EMBL" id="JYFQ01000097">
    <property type="protein sequence ID" value="KKZ12918.1"/>
    <property type="molecule type" value="Genomic_DNA"/>
</dbReference>
<protein>
    <submittedName>
        <fullName evidence="1">Uncharacterized protein</fullName>
    </submittedName>
</protein>
<gene>
    <name evidence="1" type="ORF">TQ37_04940</name>
</gene>
<proteinExistence type="predicted"/>
<evidence type="ECO:0000313" key="2">
    <source>
        <dbReference type="Proteomes" id="UP000035037"/>
    </source>
</evidence>
<sequence length="76" mass="8962">MLVFRRQLLIVQFRSGKICRDLSGGKIPCEQCLIEMSIQDFRKQKIKPEAKEFAWQFLIHASRFGEFIIMKIAKDT</sequence>
<name>A0A0G8AVB6_9SYNE</name>
<reference evidence="1 2" key="2">
    <citation type="submission" date="2015-05" db="EMBL/GenBank/DDBJ databases">
        <title>Lifestyle Evolution in Cyanobacterial Symbionts of Sponges.</title>
        <authorList>
            <person name="Burgsdorf I."/>
            <person name="Slaby B.M."/>
            <person name="Handley K.M."/>
            <person name="Haber M."/>
            <person name="Blom J."/>
            <person name="Marshall C.W."/>
            <person name="Gilbert J.A."/>
            <person name="Hentschel U."/>
            <person name="Steindler L."/>
        </authorList>
    </citation>
    <scope>NUCLEOTIDE SEQUENCE [LARGE SCALE GENOMIC DNA]</scope>
    <source>
        <strain evidence="1">15L</strain>
    </source>
</reference>
<evidence type="ECO:0000313" key="1">
    <source>
        <dbReference type="EMBL" id="KKZ12918.1"/>
    </source>
</evidence>
<organism evidence="1 2">
    <name type="scientific">Candidatus Synechococcus spongiarum 15L</name>
    <dbReference type="NCBI Taxonomy" id="1608419"/>
    <lineage>
        <taxon>Bacteria</taxon>
        <taxon>Bacillati</taxon>
        <taxon>Cyanobacteriota</taxon>
        <taxon>Cyanophyceae</taxon>
        <taxon>Synechococcales</taxon>
        <taxon>Synechococcaceae</taxon>
        <taxon>Synechococcus</taxon>
    </lineage>
</organism>
<accession>A0A0G8AVB6</accession>
<dbReference type="Proteomes" id="UP000035037">
    <property type="component" value="Unassembled WGS sequence"/>
</dbReference>
<reference evidence="1 2" key="1">
    <citation type="submission" date="2015-02" db="EMBL/GenBank/DDBJ databases">
        <authorList>
            <person name="Slaby B."/>
            <person name="Hentschel U."/>
        </authorList>
    </citation>
    <scope>NUCLEOTIDE SEQUENCE [LARGE SCALE GENOMIC DNA]</scope>
    <source>
        <strain evidence="1">15L</strain>
    </source>
</reference>
<comment type="caution">
    <text evidence="1">The sequence shown here is derived from an EMBL/GenBank/DDBJ whole genome shotgun (WGS) entry which is preliminary data.</text>
</comment>